<sequence>MGRDGPAIEAEGLRKRYGDLVALDGIDLAVPSGTVCAVLGVNGAGKSTLVRILTTLLRADAGVARVAGFDVRRQADRARAHLGLVGQHAAVDEILSGRQNLVLFGRLHHLSPGRAAARADELLDRFDLRAAADRPVATWSGGMRRRLDLAAALIVDPPVLFLDEPTTGLDPRARSDVWDAVRGLVDAGATVLLTTQYLEEADRLADTVRVLDHGRVTAAGTPEELKSTLGGDRVDVVLHHPDDLAPAAAAITAATGAAPTVDRAALRLSVPVTDRVAALAAVLRAVEAAGLRAGDVAVRRPTLDEVFLRLTDSRTEVPA</sequence>
<dbReference type="GO" id="GO:0016887">
    <property type="term" value="F:ATP hydrolysis activity"/>
    <property type="evidence" value="ECO:0007669"/>
    <property type="project" value="InterPro"/>
</dbReference>
<dbReference type="OrthoDB" id="9804819at2"/>
<dbReference type="GeneID" id="43277365"/>
<protein>
    <submittedName>
        <fullName evidence="11">ABC-2 type transport system ATP-binding protein</fullName>
    </submittedName>
</protein>
<reference evidence="12" key="1">
    <citation type="submission" date="2016-06" db="EMBL/GenBank/DDBJ databases">
        <authorList>
            <person name="Varghese N."/>
            <person name="Submissions Spin"/>
        </authorList>
    </citation>
    <scope>NUCLEOTIDE SEQUENCE [LARGE SCALE GENOMIC DNA]</scope>
    <source>
        <strain evidence="12">DSM 44151</strain>
    </source>
</reference>
<evidence type="ECO:0000313" key="12">
    <source>
        <dbReference type="Proteomes" id="UP000198605"/>
    </source>
</evidence>
<dbReference type="InterPro" id="IPR050763">
    <property type="entry name" value="ABC_transporter_ATP-binding"/>
</dbReference>
<keyword evidence="2" id="KW-0813">Transport</keyword>
<keyword evidence="5 11" id="KW-0067">ATP-binding</keyword>
<dbReference type="GO" id="GO:0043215">
    <property type="term" value="P:daunorubicin transport"/>
    <property type="evidence" value="ECO:0007669"/>
    <property type="project" value="InterPro"/>
</dbReference>
<dbReference type="NCBIfam" id="TIGR01188">
    <property type="entry name" value="drrA"/>
    <property type="match status" value="1"/>
</dbReference>
<evidence type="ECO:0000256" key="3">
    <source>
        <dbReference type="ARBA" id="ARBA00022475"/>
    </source>
</evidence>
<dbReference type="Gene3D" id="3.40.50.300">
    <property type="entry name" value="P-loop containing nucleotide triphosphate hydrolases"/>
    <property type="match status" value="1"/>
</dbReference>
<dbReference type="SMART" id="SM00382">
    <property type="entry name" value="AAA"/>
    <property type="match status" value="1"/>
</dbReference>
<evidence type="ECO:0000256" key="8">
    <source>
        <dbReference type="ARBA" id="ARBA00023251"/>
    </source>
</evidence>
<dbReference type="PROSITE" id="PS50893">
    <property type="entry name" value="ABC_TRANSPORTER_2"/>
    <property type="match status" value="1"/>
</dbReference>
<evidence type="ECO:0000256" key="1">
    <source>
        <dbReference type="ARBA" id="ARBA00004202"/>
    </source>
</evidence>
<evidence type="ECO:0000256" key="9">
    <source>
        <dbReference type="ARBA" id="ARBA00049985"/>
    </source>
</evidence>
<keyword evidence="4" id="KW-0547">Nucleotide-binding</keyword>
<evidence type="ECO:0000256" key="4">
    <source>
        <dbReference type="ARBA" id="ARBA00022741"/>
    </source>
</evidence>
<evidence type="ECO:0000256" key="2">
    <source>
        <dbReference type="ARBA" id="ARBA00022448"/>
    </source>
</evidence>
<dbReference type="PANTHER" id="PTHR42711:SF19">
    <property type="entry name" value="DOXORUBICIN RESISTANCE ATP-BINDING PROTEIN DRRA"/>
    <property type="match status" value="1"/>
</dbReference>
<comment type="similarity">
    <text evidence="9">Belongs to the ABC transporter superfamily. Drug exporter-1 (DrugE1) (TC 3.A.1.105) family.</text>
</comment>
<feature type="domain" description="ABC transporter" evidence="10">
    <location>
        <begin position="8"/>
        <end position="238"/>
    </location>
</feature>
<evidence type="ECO:0000256" key="7">
    <source>
        <dbReference type="ARBA" id="ARBA00023136"/>
    </source>
</evidence>
<proteinExistence type="inferred from homology"/>
<gene>
    <name evidence="11" type="ORF">GA0070603_0689</name>
</gene>
<dbReference type="FunFam" id="3.40.50.300:FF:000589">
    <property type="entry name" value="ABC transporter, ATP-binding subunit"/>
    <property type="match status" value="1"/>
</dbReference>
<keyword evidence="7" id="KW-0472">Membrane</keyword>
<dbReference type="STRING" id="47854.GA0070603_0689"/>
<dbReference type="GO" id="GO:0046677">
    <property type="term" value="P:response to antibiotic"/>
    <property type="evidence" value="ECO:0007669"/>
    <property type="project" value="UniProtKB-KW"/>
</dbReference>
<dbReference type="InterPro" id="IPR005894">
    <property type="entry name" value="DrrA"/>
</dbReference>
<dbReference type="PANTHER" id="PTHR42711">
    <property type="entry name" value="ABC TRANSPORTER ATP-BINDING PROTEIN"/>
    <property type="match status" value="1"/>
</dbReference>
<keyword evidence="6" id="KW-1278">Translocase</keyword>
<evidence type="ECO:0000313" key="11">
    <source>
        <dbReference type="EMBL" id="SCL48988.1"/>
    </source>
</evidence>
<dbReference type="Pfam" id="PF13732">
    <property type="entry name" value="DrrA1-3_C"/>
    <property type="match status" value="1"/>
</dbReference>
<dbReference type="GO" id="GO:0005886">
    <property type="term" value="C:plasma membrane"/>
    <property type="evidence" value="ECO:0007669"/>
    <property type="project" value="UniProtKB-SubCell"/>
</dbReference>
<dbReference type="Proteomes" id="UP000198605">
    <property type="component" value="Unassembled WGS sequence"/>
</dbReference>
<accession>A0A1C6U500</accession>
<dbReference type="EMBL" id="FMIB01000002">
    <property type="protein sequence ID" value="SCL48988.1"/>
    <property type="molecule type" value="Genomic_DNA"/>
</dbReference>
<dbReference type="InterPro" id="IPR003439">
    <property type="entry name" value="ABC_transporter-like_ATP-bd"/>
</dbReference>
<dbReference type="GO" id="GO:1900753">
    <property type="term" value="P:doxorubicin transport"/>
    <property type="evidence" value="ECO:0007669"/>
    <property type="project" value="InterPro"/>
</dbReference>
<organism evidence="11 12">
    <name type="scientific">Micromonospora chersina</name>
    <dbReference type="NCBI Taxonomy" id="47854"/>
    <lineage>
        <taxon>Bacteria</taxon>
        <taxon>Bacillati</taxon>
        <taxon>Actinomycetota</taxon>
        <taxon>Actinomycetes</taxon>
        <taxon>Micromonosporales</taxon>
        <taxon>Micromonosporaceae</taxon>
        <taxon>Micromonospora</taxon>
    </lineage>
</organism>
<name>A0A1C6U500_9ACTN</name>
<evidence type="ECO:0000259" key="10">
    <source>
        <dbReference type="PROSITE" id="PS50893"/>
    </source>
</evidence>
<keyword evidence="8" id="KW-0046">Antibiotic resistance</keyword>
<dbReference type="InterPro" id="IPR003593">
    <property type="entry name" value="AAA+_ATPase"/>
</dbReference>
<keyword evidence="3" id="KW-1003">Cell membrane</keyword>
<dbReference type="InterPro" id="IPR027417">
    <property type="entry name" value="P-loop_NTPase"/>
</dbReference>
<keyword evidence="12" id="KW-1185">Reference proteome</keyword>
<dbReference type="Pfam" id="PF00005">
    <property type="entry name" value="ABC_tran"/>
    <property type="match status" value="1"/>
</dbReference>
<evidence type="ECO:0000256" key="6">
    <source>
        <dbReference type="ARBA" id="ARBA00022967"/>
    </source>
</evidence>
<dbReference type="InterPro" id="IPR025302">
    <property type="entry name" value="DrrA1/2-like_C"/>
</dbReference>
<dbReference type="AlphaFoldDB" id="A0A1C6U500"/>
<dbReference type="SUPFAM" id="SSF52540">
    <property type="entry name" value="P-loop containing nucleoside triphosphate hydrolases"/>
    <property type="match status" value="1"/>
</dbReference>
<comment type="subcellular location">
    <subcellularLocation>
        <location evidence="1">Cell membrane</location>
        <topology evidence="1">Peripheral membrane protein</topology>
    </subcellularLocation>
</comment>
<dbReference type="RefSeq" id="WP_091306932.1">
    <property type="nucleotide sequence ID" value="NZ_FMIB01000002.1"/>
</dbReference>
<evidence type="ECO:0000256" key="5">
    <source>
        <dbReference type="ARBA" id="ARBA00022840"/>
    </source>
</evidence>
<dbReference type="GO" id="GO:0005524">
    <property type="term" value="F:ATP binding"/>
    <property type="evidence" value="ECO:0007669"/>
    <property type="project" value="UniProtKB-KW"/>
</dbReference>